<evidence type="ECO:0000256" key="4">
    <source>
        <dbReference type="PIRNR" id="PIRNR002756"/>
    </source>
</evidence>
<dbReference type="InterPro" id="IPR050962">
    <property type="entry name" value="Phosphate-bind_PstS"/>
</dbReference>
<keyword evidence="3 4" id="KW-0592">Phosphate transport</keyword>
<accession>A0ABP8ZAI4</accession>
<feature type="signal peptide" evidence="5">
    <location>
        <begin position="1"/>
        <end position="24"/>
    </location>
</feature>
<dbReference type="RefSeq" id="WP_425550630.1">
    <property type="nucleotide sequence ID" value="NZ_BAABLP010000005.1"/>
</dbReference>
<dbReference type="SUPFAM" id="SSF53850">
    <property type="entry name" value="Periplasmic binding protein-like II"/>
    <property type="match status" value="1"/>
</dbReference>
<dbReference type="NCBIfam" id="TIGR00975">
    <property type="entry name" value="3a0107s03"/>
    <property type="match status" value="1"/>
</dbReference>
<proteinExistence type="inferred from homology"/>
<comment type="similarity">
    <text evidence="1 4">Belongs to the PstS family.</text>
</comment>
<comment type="caution">
    <text evidence="7">The sequence shown here is derived from an EMBL/GenBank/DDBJ whole genome shotgun (WGS) entry which is preliminary data.</text>
</comment>
<evidence type="ECO:0000313" key="7">
    <source>
        <dbReference type="EMBL" id="GAA4751015.1"/>
    </source>
</evidence>
<dbReference type="PROSITE" id="PS51257">
    <property type="entry name" value="PROKAR_LIPOPROTEIN"/>
    <property type="match status" value="1"/>
</dbReference>
<keyword evidence="2 4" id="KW-0813">Transport</keyword>
<evidence type="ECO:0000256" key="3">
    <source>
        <dbReference type="ARBA" id="ARBA00022592"/>
    </source>
</evidence>
<dbReference type="InterPro" id="IPR005673">
    <property type="entry name" value="ABC_phos-bd_PstS"/>
</dbReference>
<sequence length="368" mass="37036">MKHLRASLAIGTALTAMIALSSCASNEGGTPAASGDSSGSASTSLSGTLNGVGSSAQSNAQTAWTKGFQTSNSGVTINYDPSGSGAGRKAFIGGGAQFAGSDSALKDDELSGTFALCASGSKGIDIPVYVSPVALVYNLDGVKDLKLDAPTIAKIFSGKITKWNDSAIAKLNSGAKLPSSSITPVYRSDSSGTTTNFTDYLHQVAPSDWTAEAGDAFPYKTGEGAAKGSGVVSAVTGGKGTIGYVDNSSAGDLSVVAVKVGGGFVKPSAEVASKIAETSPLDTARGSNDVVVKVNRKAIDTAEYPITLVSYMIACQQYKDAAVGSLVKAYAEYITSTDGQQAAADTAKSAPMTGTLLEKAEAAAKSIK</sequence>
<evidence type="ECO:0000313" key="8">
    <source>
        <dbReference type="Proteomes" id="UP001500121"/>
    </source>
</evidence>
<evidence type="ECO:0000256" key="1">
    <source>
        <dbReference type="ARBA" id="ARBA00008725"/>
    </source>
</evidence>
<protein>
    <recommendedName>
        <fullName evidence="4">Phosphate-binding protein</fullName>
    </recommendedName>
</protein>
<dbReference type="InterPro" id="IPR024370">
    <property type="entry name" value="PBP_domain"/>
</dbReference>
<evidence type="ECO:0000259" key="6">
    <source>
        <dbReference type="Pfam" id="PF12849"/>
    </source>
</evidence>
<keyword evidence="5" id="KW-0732">Signal</keyword>
<dbReference type="Pfam" id="PF12849">
    <property type="entry name" value="PBP_like_2"/>
    <property type="match status" value="1"/>
</dbReference>
<dbReference type="PIRSF" id="PIRSF002756">
    <property type="entry name" value="PstS"/>
    <property type="match status" value="1"/>
</dbReference>
<reference evidence="8" key="1">
    <citation type="journal article" date="2019" name="Int. J. Syst. Evol. Microbiol.">
        <title>The Global Catalogue of Microorganisms (GCM) 10K type strain sequencing project: providing services to taxonomists for standard genome sequencing and annotation.</title>
        <authorList>
            <consortium name="The Broad Institute Genomics Platform"/>
            <consortium name="The Broad Institute Genome Sequencing Center for Infectious Disease"/>
            <person name="Wu L."/>
            <person name="Ma J."/>
        </authorList>
    </citation>
    <scope>NUCLEOTIDE SEQUENCE [LARGE SCALE GENOMIC DNA]</scope>
    <source>
        <strain evidence="8">JCM 19015</strain>
    </source>
</reference>
<dbReference type="EMBL" id="BAABLP010000005">
    <property type="protein sequence ID" value="GAA4751015.1"/>
    <property type="molecule type" value="Genomic_DNA"/>
</dbReference>
<evidence type="ECO:0000256" key="5">
    <source>
        <dbReference type="SAM" id="SignalP"/>
    </source>
</evidence>
<name>A0ABP8ZAI4_9MICO</name>
<dbReference type="PANTHER" id="PTHR42996">
    <property type="entry name" value="PHOSPHATE-BINDING PROTEIN PSTS"/>
    <property type="match status" value="1"/>
</dbReference>
<keyword evidence="8" id="KW-1185">Reference proteome</keyword>
<dbReference type="PANTHER" id="PTHR42996:SF1">
    <property type="entry name" value="PHOSPHATE-BINDING PROTEIN PSTS"/>
    <property type="match status" value="1"/>
</dbReference>
<feature type="chain" id="PRO_5046966026" description="Phosphate-binding protein" evidence="5">
    <location>
        <begin position="25"/>
        <end position="368"/>
    </location>
</feature>
<dbReference type="CDD" id="cd13565">
    <property type="entry name" value="PBP2_PstS"/>
    <property type="match status" value="1"/>
</dbReference>
<gene>
    <name evidence="7" type="primary">pstS</name>
    <name evidence="7" type="ORF">GCM10025783_24340</name>
</gene>
<organism evidence="7 8">
    <name type="scientific">Amnibacterium soli</name>
    <dbReference type="NCBI Taxonomy" id="1282736"/>
    <lineage>
        <taxon>Bacteria</taxon>
        <taxon>Bacillati</taxon>
        <taxon>Actinomycetota</taxon>
        <taxon>Actinomycetes</taxon>
        <taxon>Micrococcales</taxon>
        <taxon>Microbacteriaceae</taxon>
        <taxon>Amnibacterium</taxon>
    </lineage>
</organism>
<dbReference type="Proteomes" id="UP001500121">
    <property type="component" value="Unassembled WGS sequence"/>
</dbReference>
<evidence type="ECO:0000256" key="2">
    <source>
        <dbReference type="ARBA" id="ARBA00022448"/>
    </source>
</evidence>
<feature type="domain" description="PBP" evidence="6">
    <location>
        <begin position="39"/>
        <end position="337"/>
    </location>
</feature>
<dbReference type="Gene3D" id="3.40.190.10">
    <property type="entry name" value="Periplasmic binding protein-like II"/>
    <property type="match status" value="2"/>
</dbReference>